<accession>A0A915TZH7</accession>
<protein>
    <recommendedName>
        <fullName evidence="2">histidine kinase</fullName>
        <ecNumber evidence="2">2.7.13.3</ecNumber>
    </recommendedName>
</protein>
<dbReference type="Gene3D" id="1.10.287.130">
    <property type="match status" value="1"/>
</dbReference>
<evidence type="ECO:0000313" key="5">
    <source>
        <dbReference type="Proteomes" id="UP001063350"/>
    </source>
</evidence>
<keyword evidence="5" id="KW-1185">Reference proteome</keyword>
<proteinExistence type="predicted"/>
<dbReference type="Proteomes" id="UP001063350">
    <property type="component" value="Chromosome"/>
</dbReference>
<gene>
    <name evidence="4" type="ORF">GF1_10770</name>
</gene>
<dbReference type="SMART" id="SM00388">
    <property type="entry name" value="HisKA"/>
    <property type="match status" value="1"/>
</dbReference>
<dbReference type="InterPro" id="IPR003661">
    <property type="entry name" value="HisK_dim/P_dom"/>
</dbReference>
<dbReference type="RefSeq" id="WP_267928600.1">
    <property type="nucleotide sequence ID" value="NZ_AP024233.1"/>
</dbReference>
<reference evidence="4" key="1">
    <citation type="submission" date="2020-12" db="EMBL/GenBank/DDBJ databases">
        <title>Desulfobium dissulfuricans gen. nov., sp. nov., a novel mesophilic, sulfate-reducing bacterium isolated from a deep-sea hydrothermal vent.</title>
        <authorList>
            <person name="Hashimoto Y."/>
            <person name="Tame A."/>
            <person name="Sawayama S."/>
            <person name="Miyazaki J."/>
            <person name="Takai K."/>
            <person name="Nakagawa S."/>
        </authorList>
    </citation>
    <scope>NUCLEOTIDE SEQUENCE</scope>
    <source>
        <strain evidence="4">GF1</strain>
    </source>
</reference>
<evidence type="ECO:0000259" key="3">
    <source>
        <dbReference type="SMART" id="SM00388"/>
    </source>
</evidence>
<comment type="catalytic activity">
    <reaction evidence="1">
        <text>ATP + protein L-histidine = ADP + protein N-phospho-L-histidine.</text>
        <dbReference type="EC" id="2.7.13.3"/>
    </reaction>
</comment>
<name>A0A915TZH7_9BACT</name>
<dbReference type="EMBL" id="AP024233">
    <property type="protein sequence ID" value="BCO08701.1"/>
    <property type="molecule type" value="Genomic_DNA"/>
</dbReference>
<dbReference type="InterPro" id="IPR036097">
    <property type="entry name" value="HisK_dim/P_sf"/>
</dbReference>
<dbReference type="GO" id="GO:0000155">
    <property type="term" value="F:phosphorelay sensor kinase activity"/>
    <property type="evidence" value="ECO:0007669"/>
    <property type="project" value="InterPro"/>
</dbReference>
<evidence type="ECO:0000256" key="2">
    <source>
        <dbReference type="ARBA" id="ARBA00012438"/>
    </source>
</evidence>
<feature type="domain" description="Signal transduction histidine kinase dimerisation/phosphoacceptor" evidence="3">
    <location>
        <begin position="15"/>
        <end position="89"/>
    </location>
</feature>
<dbReference type="AlphaFoldDB" id="A0A915TZH7"/>
<sequence>METNWQLLGPEGLAFFGKITASLSHEMKNALAIINENSGLLEDYMLMAESGMEVDPERLSELAARIGRQVERADGLVNRLNAFAHSVDHPVQEVDLDQLLKLAASLSHRILSGYGVEVEITSAETLQATTSPFLLLNLVCNCLFAWGSVSAPGTVLGLRCTGSGEEGRAAIQLRGVFARPAAFPGPAEQALLDALEACLEDDPEGEGILILLPGK</sequence>
<evidence type="ECO:0000313" key="4">
    <source>
        <dbReference type="EMBL" id="BCO08701.1"/>
    </source>
</evidence>
<dbReference type="SUPFAM" id="SSF47384">
    <property type="entry name" value="Homodimeric domain of signal transducing histidine kinase"/>
    <property type="match status" value="1"/>
</dbReference>
<dbReference type="CDD" id="cd00082">
    <property type="entry name" value="HisKA"/>
    <property type="match status" value="1"/>
</dbReference>
<dbReference type="KEGG" id="ddu:GF1_10770"/>
<organism evidence="4 5">
    <name type="scientific">Desulfolithobacter dissulfuricans</name>
    <dbReference type="NCBI Taxonomy" id="2795293"/>
    <lineage>
        <taxon>Bacteria</taxon>
        <taxon>Pseudomonadati</taxon>
        <taxon>Thermodesulfobacteriota</taxon>
        <taxon>Desulfobulbia</taxon>
        <taxon>Desulfobulbales</taxon>
        <taxon>Desulfobulbaceae</taxon>
        <taxon>Desulfolithobacter</taxon>
    </lineage>
</organism>
<dbReference type="Pfam" id="PF00512">
    <property type="entry name" value="HisKA"/>
    <property type="match status" value="1"/>
</dbReference>
<evidence type="ECO:0000256" key="1">
    <source>
        <dbReference type="ARBA" id="ARBA00000085"/>
    </source>
</evidence>
<dbReference type="EC" id="2.7.13.3" evidence="2"/>